<comment type="similarity">
    <text evidence="1">Belongs to the membrane fusion protein (MFP) (TC 8.A.1) family.</text>
</comment>
<dbReference type="Pfam" id="PF25954">
    <property type="entry name" value="Beta-barrel_RND_2"/>
    <property type="match status" value="1"/>
</dbReference>
<dbReference type="NCBIfam" id="TIGR01730">
    <property type="entry name" value="RND_mfp"/>
    <property type="match status" value="1"/>
</dbReference>
<dbReference type="SUPFAM" id="SSF111369">
    <property type="entry name" value="HlyD-like secretion proteins"/>
    <property type="match status" value="1"/>
</dbReference>
<dbReference type="InterPro" id="IPR058625">
    <property type="entry name" value="MdtA-like_BSH"/>
</dbReference>
<dbReference type="InterPro" id="IPR058792">
    <property type="entry name" value="Beta-barrel_RND_2"/>
</dbReference>
<feature type="domain" description="YknX-like C-terminal permuted SH3-like" evidence="8">
    <location>
        <begin position="290"/>
        <end position="356"/>
    </location>
</feature>
<evidence type="ECO:0000256" key="1">
    <source>
        <dbReference type="ARBA" id="ARBA00009477"/>
    </source>
</evidence>
<dbReference type="Gene3D" id="2.40.50.100">
    <property type="match status" value="1"/>
</dbReference>
<dbReference type="InterPro" id="IPR058637">
    <property type="entry name" value="YknX-like_C"/>
</dbReference>
<evidence type="ECO:0000259" key="7">
    <source>
        <dbReference type="Pfam" id="PF25954"/>
    </source>
</evidence>
<organism evidence="9 10">
    <name type="scientific">Ferruginivarius sediminum</name>
    <dbReference type="NCBI Taxonomy" id="2661937"/>
    <lineage>
        <taxon>Bacteria</taxon>
        <taxon>Pseudomonadati</taxon>
        <taxon>Pseudomonadota</taxon>
        <taxon>Alphaproteobacteria</taxon>
        <taxon>Rhodospirillales</taxon>
        <taxon>Rhodospirillaceae</taxon>
        <taxon>Ferruginivarius</taxon>
    </lineage>
</organism>
<dbReference type="InterPro" id="IPR058624">
    <property type="entry name" value="MdtA-like_HH"/>
</dbReference>
<dbReference type="EMBL" id="QPMH01000001">
    <property type="protein sequence ID" value="RDD63660.1"/>
    <property type="molecule type" value="Genomic_DNA"/>
</dbReference>
<evidence type="ECO:0000256" key="4">
    <source>
        <dbReference type="SAM" id="SignalP"/>
    </source>
</evidence>
<accession>A0A369TEH5</accession>
<dbReference type="Pfam" id="PF25989">
    <property type="entry name" value="YknX_C"/>
    <property type="match status" value="1"/>
</dbReference>
<evidence type="ECO:0000313" key="9">
    <source>
        <dbReference type="EMBL" id="RDD63660.1"/>
    </source>
</evidence>
<protein>
    <submittedName>
        <fullName evidence="9">Efflux RND transporter periplasmic adaptor subunit</fullName>
    </submittedName>
</protein>
<keyword evidence="2" id="KW-0175">Coiled coil</keyword>
<dbReference type="Pfam" id="PF25917">
    <property type="entry name" value="BSH_RND"/>
    <property type="match status" value="1"/>
</dbReference>
<keyword evidence="4" id="KW-0732">Signal</keyword>
<feature type="domain" description="Multidrug resistance protein MdtA-like barrel-sandwich hybrid" evidence="6">
    <location>
        <begin position="77"/>
        <end position="202"/>
    </location>
</feature>
<reference evidence="9 10" key="1">
    <citation type="submission" date="2018-07" db="EMBL/GenBank/DDBJ databases">
        <title>Venubactetium sediminum gen. nov., sp. nov., isolated from a marine solar saltern.</title>
        <authorList>
            <person name="Wang S."/>
        </authorList>
    </citation>
    <scope>NUCLEOTIDE SEQUENCE [LARGE SCALE GENOMIC DNA]</scope>
    <source>
        <strain evidence="9 10">WD2A32</strain>
    </source>
</reference>
<dbReference type="Proteomes" id="UP000253941">
    <property type="component" value="Unassembled WGS sequence"/>
</dbReference>
<sequence>MLACQTERMNLMARRLGAAAAMLAAFAFGAVALGPAAMRPAQAQGQGQGVPVEVAQVTTDTVIQEATAVGTLLSNESVIIRPEIAGRIVDIRFEEGEPVEKGQLLFKLDDSVYQAELADAEARLELARRNMQRARELFKKGAGTARNLDQAESEFQTATAAVELAKARLTKTTIEAPFAGIAGLRKVSMGDYVTAGQDMVNIEDIDPLKVDFSIPERYLGALKIEQTVRVTADAFPGDTFQGKVYATDPQIDTGGRSIRVRALIPNDDRMLRPGLFVRVRLQLERRENAILIPEQALVPRGEDRFVFKVVDGKAAQTKVEIGQRRFGHAEILSGLERGDIVVTAGQLKIRDGAPVQPVNQTGIRDDAAPGTLEPGDGDDEES</sequence>
<dbReference type="PANTHER" id="PTHR30469:SF11">
    <property type="entry name" value="BLL4320 PROTEIN"/>
    <property type="match status" value="1"/>
</dbReference>
<feature type="coiled-coil region" evidence="2">
    <location>
        <begin position="110"/>
        <end position="168"/>
    </location>
</feature>
<proteinExistence type="inferred from homology"/>
<evidence type="ECO:0000313" key="10">
    <source>
        <dbReference type="Proteomes" id="UP000253941"/>
    </source>
</evidence>
<dbReference type="PANTHER" id="PTHR30469">
    <property type="entry name" value="MULTIDRUG RESISTANCE PROTEIN MDTA"/>
    <property type="match status" value="1"/>
</dbReference>
<feature type="signal peptide" evidence="4">
    <location>
        <begin position="1"/>
        <end position="32"/>
    </location>
</feature>
<evidence type="ECO:0000259" key="6">
    <source>
        <dbReference type="Pfam" id="PF25917"/>
    </source>
</evidence>
<evidence type="ECO:0000259" key="5">
    <source>
        <dbReference type="Pfam" id="PF25876"/>
    </source>
</evidence>
<feature type="domain" description="Multidrug resistance protein MdtA-like alpha-helical hairpin" evidence="5">
    <location>
        <begin position="112"/>
        <end position="174"/>
    </location>
</feature>
<evidence type="ECO:0000259" key="8">
    <source>
        <dbReference type="Pfam" id="PF25989"/>
    </source>
</evidence>
<evidence type="ECO:0000256" key="3">
    <source>
        <dbReference type="SAM" id="MobiDB-lite"/>
    </source>
</evidence>
<keyword evidence="10" id="KW-1185">Reference proteome</keyword>
<gene>
    <name evidence="9" type="ORF">DRB17_00290</name>
</gene>
<feature type="chain" id="PRO_5016917805" evidence="4">
    <location>
        <begin position="33"/>
        <end position="382"/>
    </location>
</feature>
<dbReference type="FunFam" id="2.40.30.170:FF:000010">
    <property type="entry name" value="Efflux RND transporter periplasmic adaptor subunit"/>
    <property type="match status" value="1"/>
</dbReference>
<dbReference type="Gene3D" id="2.40.420.20">
    <property type="match status" value="1"/>
</dbReference>
<dbReference type="Pfam" id="PF25876">
    <property type="entry name" value="HH_MFP_RND"/>
    <property type="match status" value="1"/>
</dbReference>
<name>A0A369TEH5_9PROT</name>
<comment type="caution">
    <text evidence="9">The sequence shown here is derived from an EMBL/GenBank/DDBJ whole genome shotgun (WGS) entry which is preliminary data.</text>
</comment>
<dbReference type="AlphaFoldDB" id="A0A369TEH5"/>
<feature type="region of interest" description="Disordered" evidence="3">
    <location>
        <begin position="353"/>
        <end position="382"/>
    </location>
</feature>
<dbReference type="Gene3D" id="1.10.287.470">
    <property type="entry name" value="Helix hairpin bin"/>
    <property type="match status" value="1"/>
</dbReference>
<dbReference type="Gene3D" id="2.40.30.170">
    <property type="match status" value="1"/>
</dbReference>
<evidence type="ECO:0000256" key="2">
    <source>
        <dbReference type="SAM" id="Coils"/>
    </source>
</evidence>
<dbReference type="GO" id="GO:1990281">
    <property type="term" value="C:efflux pump complex"/>
    <property type="evidence" value="ECO:0007669"/>
    <property type="project" value="TreeGrafter"/>
</dbReference>
<dbReference type="InterPro" id="IPR006143">
    <property type="entry name" value="RND_pump_MFP"/>
</dbReference>
<feature type="domain" description="CusB-like beta-barrel" evidence="7">
    <location>
        <begin position="210"/>
        <end position="282"/>
    </location>
</feature>
<dbReference type="GO" id="GO:0015562">
    <property type="term" value="F:efflux transmembrane transporter activity"/>
    <property type="evidence" value="ECO:0007669"/>
    <property type="project" value="TreeGrafter"/>
</dbReference>